<dbReference type="OrthoDB" id="9787933at2"/>
<evidence type="ECO:0000313" key="3">
    <source>
        <dbReference type="Proteomes" id="UP000294980"/>
    </source>
</evidence>
<dbReference type="RefSeq" id="WP_117317696.1">
    <property type="nucleotide sequence ID" value="NZ_QQSW01000009.1"/>
</dbReference>
<name>A0A4R2KPY6_9GAMM</name>
<evidence type="ECO:0000259" key="1">
    <source>
        <dbReference type="Pfam" id="PF01738"/>
    </source>
</evidence>
<sequence>MALEERFIEYDCDGSLLEGYLVFDASASQPLPAVAVAHAWGGRGEFEMAKARDLAARGYVGFALDMYGKGVRGSSTEENQALMMPFMENRERVARRMHRAIDVLREQAEVDAQKVAAMGFCFGGLCVLDLARSGSDVRGVISFHGLFTPPGTAGDKPAPITAKVLCLHGYDDPMVDPGSVLDLGHELTAAGADWQVHAYGNTMHAFTVPEANDPDFGAVYSESANRRSHRSLYNFLEELF</sequence>
<dbReference type="PANTHER" id="PTHR22946:SF0">
    <property type="entry name" value="DIENELACTONE HYDROLASE DOMAIN-CONTAINING PROTEIN"/>
    <property type="match status" value="1"/>
</dbReference>
<dbReference type="Pfam" id="PF01738">
    <property type="entry name" value="DLH"/>
    <property type="match status" value="1"/>
</dbReference>
<accession>A0A4R2KPY6</accession>
<dbReference type="SUPFAM" id="SSF53474">
    <property type="entry name" value="alpha/beta-Hydrolases"/>
    <property type="match status" value="1"/>
</dbReference>
<feature type="domain" description="Dienelactone hydrolase" evidence="1">
    <location>
        <begin position="18"/>
        <end position="238"/>
    </location>
</feature>
<dbReference type="EMBL" id="SLWX01000007">
    <property type="protein sequence ID" value="TCO75654.1"/>
    <property type="molecule type" value="Genomic_DNA"/>
</dbReference>
<dbReference type="PANTHER" id="PTHR22946">
    <property type="entry name" value="DIENELACTONE HYDROLASE DOMAIN-CONTAINING PROTEIN-RELATED"/>
    <property type="match status" value="1"/>
</dbReference>
<keyword evidence="3" id="KW-1185">Reference proteome</keyword>
<organism evidence="2 3">
    <name type="scientific">Chromatocurvus halotolerans</name>
    <dbReference type="NCBI Taxonomy" id="1132028"/>
    <lineage>
        <taxon>Bacteria</taxon>
        <taxon>Pseudomonadati</taxon>
        <taxon>Pseudomonadota</taxon>
        <taxon>Gammaproteobacteria</taxon>
        <taxon>Cellvibrionales</taxon>
        <taxon>Halieaceae</taxon>
        <taxon>Chromatocurvus</taxon>
    </lineage>
</organism>
<dbReference type="InterPro" id="IPR050261">
    <property type="entry name" value="FrsA_esterase"/>
</dbReference>
<reference evidence="2 3" key="1">
    <citation type="submission" date="2019-03" db="EMBL/GenBank/DDBJ databases">
        <title>Genomic Encyclopedia of Type Strains, Phase IV (KMG-IV): sequencing the most valuable type-strain genomes for metagenomic binning, comparative biology and taxonomic classification.</title>
        <authorList>
            <person name="Goeker M."/>
        </authorList>
    </citation>
    <scope>NUCLEOTIDE SEQUENCE [LARGE SCALE GENOMIC DNA]</scope>
    <source>
        <strain evidence="2 3">DSM 23344</strain>
    </source>
</reference>
<dbReference type="AlphaFoldDB" id="A0A4R2KPY6"/>
<comment type="caution">
    <text evidence="2">The sequence shown here is derived from an EMBL/GenBank/DDBJ whole genome shotgun (WGS) entry which is preliminary data.</text>
</comment>
<dbReference type="InterPro" id="IPR029058">
    <property type="entry name" value="AB_hydrolase_fold"/>
</dbReference>
<dbReference type="GO" id="GO:0016787">
    <property type="term" value="F:hydrolase activity"/>
    <property type="evidence" value="ECO:0007669"/>
    <property type="project" value="UniProtKB-KW"/>
</dbReference>
<evidence type="ECO:0000313" key="2">
    <source>
        <dbReference type="EMBL" id="TCO75654.1"/>
    </source>
</evidence>
<keyword evidence="2" id="KW-0378">Hydrolase</keyword>
<proteinExistence type="predicted"/>
<protein>
    <submittedName>
        <fullName evidence="2">Dienelactone hydrolase</fullName>
    </submittedName>
</protein>
<gene>
    <name evidence="2" type="ORF">EV688_10772</name>
</gene>
<dbReference type="InterPro" id="IPR002925">
    <property type="entry name" value="Dienelactn_hydro"/>
</dbReference>
<dbReference type="Gene3D" id="3.40.50.1820">
    <property type="entry name" value="alpha/beta hydrolase"/>
    <property type="match status" value="1"/>
</dbReference>
<dbReference type="Proteomes" id="UP000294980">
    <property type="component" value="Unassembled WGS sequence"/>
</dbReference>